<feature type="transmembrane region" description="Helical" evidence="1">
    <location>
        <begin position="12"/>
        <end position="31"/>
    </location>
</feature>
<feature type="transmembrane region" description="Helical" evidence="1">
    <location>
        <begin position="153"/>
        <end position="171"/>
    </location>
</feature>
<dbReference type="AlphaFoldDB" id="A0A931FZP0"/>
<dbReference type="Pfam" id="PF15420">
    <property type="entry name" value="Abhydrolase_9_N"/>
    <property type="match status" value="1"/>
</dbReference>
<comment type="caution">
    <text evidence="4">The sequence shown here is derived from an EMBL/GenBank/DDBJ whole genome shotgun (WGS) entry which is preliminary data.</text>
</comment>
<dbReference type="Proteomes" id="UP000598146">
    <property type="component" value="Unassembled WGS sequence"/>
</dbReference>
<feature type="domain" description="Alpha/beta-hydrolase catalytic" evidence="2">
    <location>
        <begin position="248"/>
        <end position="534"/>
    </location>
</feature>
<evidence type="ECO:0000313" key="4">
    <source>
        <dbReference type="EMBL" id="MBG0565873.1"/>
    </source>
</evidence>
<feature type="domain" description="Alpha/beta-hydrolase N-terminal" evidence="3">
    <location>
        <begin position="26"/>
        <end position="231"/>
    </location>
</feature>
<name>A0A931FZP0_9ACTN</name>
<feature type="transmembrane region" description="Helical" evidence="1">
    <location>
        <begin position="111"/>
        <end position="132"/>
    </location>
</feature>
<protein>
    <submittedName>
        <fullName evidence="4">Alpha/beta-hydrolase family protein</fullName>
    </submittedName>
</protein>
<feature type="transmembrane region" description="Helical" evidence="1">
    <location>
        <begin position="37"/>
        <end position="58"/>
    </location>
</feature>
<dbReference type="InterPro" id="IPR027787">
    <property type="entry name" value="Alpha/beta-hydrolase_catalytic"/>
</dbReference>
<dbReference type="Pfam" id="PF10081">
    <property type="entry name" value="Abhydrolase_9"/>
    <property type="match status" value="1"/>
</dbReference>
<keyword evidence="1" id="KW-1133">Transmembrane helix</keyword>
<proteinExistence type="predicted"/>
<gene>
    <name evidence="4" type="ORF">I4J89_30935</name>
</gene>
<reference evidence="4" key="1">
    <citation type="submission" date="2020-11" db="EMBL/GenBank/DDBJ databases">
        <title>Isolation and identification of active actinomycetes.</title>
        <authorList>
            <person name="Sun X."/>
        </authorList>
    </citation>
    <scope>NUCLEOTIDE SEQUENCE</scope>
    <source>
        <strain evidence="4">NEAU-A11</strain>
    </source>
</reference>
<dbReference type="EMBL" id="JADQTO010000017">
    <property type="protein sequence ID" value="MBG0565873.1"/>
    <property type="molecule type" value="Genomic_DNA"/>
</dbReference>
<organism evidence="4 5">
    <name type="scientific">Actinoplanes aureus</name>
    <dbReference type="NCBI Taxonomy" id="2792083"/>
    <lineage>
        <taxon>Bacteria</taxon>
        <taxon>Bacillati</taxon>
        <taxon>Actinomycetota</taxon>
        <taxon>Actinomycetes</taxon>
        <taxon>Micromonosporales</taxon>
        <taxon>Micromonosporaceae</taxon>
        <taxon>Actinoplanes</taxon>
    </lineage>
</organism>
<evidence type="ECO:0000259" key="3">
    <source>
        <dbReference type="Pfam" id="PF15420"/>
    </source>
</evidence>
<keyword evidence="5" id="KW-1185">Reference proteome</keyword>
<feature type="transmembrane region" description="Helical" evidence="1">
    <location>
        <begin position="78"/>
        <end position="96"/>
    </location>
</feature>
<sequence>MRMWLHRRRYTYSGLAGATVMFCLSLTPSLLPRGYLFQGLISGLLAAIGYGIGTLGVWLARQLSGRTPAVPHRRAWQVLAGLAPVAIVVLFLGARWQAQIHRLIGMDPPPAFGYVLVLPIAVLTGAGWVGLVRLLRRAARWLAALLGRWVPAAAARALAVVAVVLLLLGLLDGVVLRAAFSAADASFRTLNGEIRPDQAAPADRLRSGGPGSLVSWESLGNQGRNFIGGGPDVTELERFGGPGAQPPVRVYVGMNAAASSRERAALAVRELRRTGAFDRAVLCLITTTGTGWVNELAADPLEYLYHGDTALVATQYSYLPSPISFLVDKERARDAGRDLFDAVYGVWSRLPAAGRPKLLVLGESLGSFGAEAAFSGVADIRNRTDGMLLIGPPNRNQLWGDLVGDREPGTRAVLPVYEQGETVRFAADPAGLNRAGYMWPVPRVVYLQYPSDPITWWSPRLMVSRPDWLAEPRGSDVLPAVRWYPFVTFWQVSADMAFANNVPAGHGHNFGTAPAAAWAQIAPPPGWTGERTAALVGLLAGER</sequence>
<keyword evidence="1" id="KW-0472">Membrane</keyword>
<keyword evidence="1" id="KW-0812">Transmembrane</keyword>
<evidence type="ECO:0000256" key="1">
    <source>
        <dbReference type="SAM" id="Phobius"/>
    </source>
</evidence>
<dbReference type="RefSeq" id="WP_196417648.1">
    <property type="nucleotide sequence ID" value="NZ_JADQTO010000017.1"/>
</dbReference>
<evidence type="ECO:0000259" key="2">
    <source>
        <dbReference type="Pfam" id="PF10081"/>
    </source>
</evidence>
<dbReference type="PIRSF" id="PIRSF007542">
    <property type="entry name" value="UCP007542"/>
    <property type="match status" value="1"/>
</dbReference>
<dbReference type="InterPro" id="IPR012037">
    <property type="entry name" value="Alpha/beta-hydrolase_fam"/>
</dbReference>
<dbReference type="InterPro" id="IPR027788">
    <property type="entry name" value="Alpha/beta-hydrolase_N_dom"/>
</dbReference>
<evidence type="ECO:0000313" key="5">
    <source>
        <dbReference type="Proteomes" id="UP000598146"/>
    </source>
</evidence>
<accession>A0A931FZP0</accession>